<evidence type="ECO:0000256" key="3">
    <source>
        <dbReference type="ARBA" id="ARBA00022741"/>
    </source>
</evidence>
<dbReference type="NCBIfam" id="TIGR01217">
    <property type="entry name" value="ac_ac_CoA_syn"/>
    <property type="match status" value="1"/>
</dbReference>
<dbReference type="GO" id="GO:0006629">
    <property type="term" value="P:lipid metabolic process"/>
    <property type="evidence" value="ECO:0007669"/>
    <property type="project" value="InterPro"/>
</dbReference>
<reference evidence="8" key="1">
    <citation type="journal article" date="2020" name="Stud. Mycol.">
        <title>101 Dothideomycetes genomes: a test case for predicting lifestyles and emergence of pathogens.</title>
        <authorList>
            <person name="Haridas S."/>
            <person name="Albert R."/>
            <person name="Binder M."/>
            <person name="Bloem J."/>
            <person name="Labutti K."/>
            <person name="Salamov A."/>
            <person name="Andreopoulos B."/>
            <person name="Baker S."/>
            <person name="Barry K."/>
            <person name="Bills G."/>
            <person name="Bluhm B."/>
            <person name="Cannon C."/>
            <person name="Castanera R."/>
            <person name="Culley D."/>
            <person name="Daum C."/>
            <person name="Ezra D."/>
            <person name="Gonzalez J."/>
            <person name="Henrissat B."/>
            <person name="Kuo A."/>
            <person name="Liang C."/>
            <person name="Lipzen A."/>
            <person name="Lutzoni F."/>
            <person name="Magnuson J."/>
            <person name="Mondo S."/>
            <person name="Nolan M."/>
            <person name="Ohm R."/>
            <person name="Pangilinan J."/>
            <person name="Park H.-J."/>
            <person name="Ramirez L."/>
            <person name="Alfaro M."/>
            <person name="Sun H."/>
            <person name="Tritt A."/>
            <person name="Yoshinaga Y."/>
            <person name="Zwiers L.-H."/>
            <person name="Turgeon B."/>
            <person name="Goodwin S."/>
            <person name="Spatafora J."/>
            <person name="Crous P."/>
            <person name="Grigoriev I."/>
        </authorList>
    </citation>
    <scope>NUCLEOTIDE SEQUENCE</scope>
    <source>
        <strain evidence="8">CBS 110217</strain>
    </source>
</reference>
<sequence>MNGSNGVNDSADTNGMANSTKLLWKHPNPQSTPMHGYLQATNQEHGLDLSTYPELYQWSIKNIDPFWQSVWKFVGINAEGDVSPAVDPEAPMFPRPTFFKNARLNFAENLLFPTQHVDADSLAIIAVTETTRETVTWGELRQRVRKCQAGMLALGLEEGDRVAGYVANHTNALVAMLAATSIGCVWTAVSPDTGVHAVLERLRQIEPALLFADNAAFYNGRSHPVLPKVSEIAAELPSLQAVVILPTVSSVDVDIKSLEVPSGRAYDYATFTSPPTAPELTFKKLPADHPVYILYSSGTTGAPKCIVHGAIGTLLQHKKEHIIHCSIVPHSRLFYFTTCTWMMWHWLVSALASGATLVLYDGSPFRYLDSSDPTTSVPDDLAMHRLIEEYGITHFGTSAKYLSVLEQKSVSPMAAGLKLKTLEAIYSTGSPLAPSTFSYVYSAFPSTINLGSITGGTDIISLFGAPNPLLPVYEGEIQAAGLGMAIAAYDYTGADVSTSGEPGDLVCTKSFICQPVAFWGSDGASKYRKSYFEKFENEKKQPIWHHGDFVRFTPQTGGLWMLGRSDGILKPAGVRFGSAEIYNIVLEHFVEEVADALCIGRRRETDTDETVVLFLKMAEGHELNPDLVDKIKLAIKKALSARHVPAVVDECPEIPVTTNGKKVEGAVKQILCGLNVKTSASVANSECLDWYREWAATH</sequence>
<evidence type="ECO:0000313" key="8">
    <source>
        <dbReference type="EMBL" id="KAF2026907.1"/>
    </source>
</evidence>
<dbReference type="Proteomes" id="UP000799777">
    <property type="component" value="Unassembled WGS sequence"/>
</dbReference>
<keyword evidence="4" id="KW-0067">ATP-binding</keyword>
<dbReference type="GO" id="GO:0005524">
    <property type="term" value="F:ATP binding"/>
    <property type="evidence" value="ECO:0007669"/>
    <property type="project" value="UniProtKB-KW"/>
</dbReference>
<dbReference type="InterPro" id="IPR020845">
    <property type="entry name" value="AMP-binding_CS"/>
</dbReference>
<feature type="compositionally biased region" description="Polar residues" evidence="5">
    <location>
        <begin position="1"/>
        <end position="21"/>
    </location>
</feature>
<dbReference type="SUPFAM" id="SSF56801">
    <property type="entry name" value="Acetyl-CoA synthetase-like"/>
    <property type="match status" value="1"/>
</dbReference>
<evidence type="ECO:0000259" key="7">
    <source>
        <dbReference type="Pfam" id="PF16177"/>
    </source>
</evidence>
<dbReference type="PROSITE" id="PS00455">
    <property type="entry name" value="AMP_BINDING"/>
    <property type="match status" value="1"/>
</dbReference>
<dbReference type="GO" id="GO:0030729">
    <property type="term" value="F:acetoacetate-CoA ligase activity"/>
    <property type="evidence" value="ECO:0007669"/>
    <property type="project" value="InterPro"/>
</dbReference>
<comment type="similarity">
    <text evidence="1">Belongs to the ATP-dependent AMP-binding enzyme family.</text>
</comment>
<dbReference type="PANTHER" id="PTHR42921:SF1">
    <property type="entry name" value="ACETOACETYL-COA SYNTHETASE"/>
    <property type="match status" value="1"/>
</dbReference>
<dbReference type="EMBL" id="ML978235">
    <property type="protein sequence ID" value="KAF2026907.1"/>
    <property type="molecule type" value="Genomic_DNA"/>
</dbReference>
<proteinExistence type="inferred from homology"/>
<evidence type="ECO:0000256" key="2">
    <source>
        <dbReference type="ARBA" id="ARBA00022598"/>
    </source>
</evidence>
<protein>
    <submittedName>
        <fullName evidence="8">Acetoacetate-CoA ligase</fullName>
    </submittedName>
</protein>
<dbReference type="Gene3D" id="3.40.50.12780">
    <property type="entry name" value="N-terminal domain of ligase-like"/>
    <property type="match status" value="1"/>
</dbReference>
<dbReference type="PANTHER" id="PTHR42921">
    <property type="entry name" value="ACETOACETYL-COA SYNTHETASE"/>
    <property type="match status" value="1"/>
</dbReference>
<evidence type="ECO:0000313" key="9">
    <source>
        <dbReference type="Proteomes" id="UP000799777"/>
    </source>
</evidence>
<dbReference type="InterPro" id="IPR005914">
    <property type="entry name" value="Acac_CoA_synth"/>
</dbReference>
<evidence type="ECO:0000256" key="1">
    <source>
        <dbReference type="ARBA" id="ARBA00006432"/>
    </source>
</evidence>
<evidence type="ECO:0000256" key="4">
    <source>
        <dbReference type="ARBA" id="ARBA00022840"/>
    </source>
</evidence>
<keyword evidence="2 8" id="KW-0436">Ligase</keyword>
<organism evidence="8 9">
    <name type="scientific">Setomelanomma holmii</name>
    <dbReference type="NCBI Taxonomy" id="210430"/>
    <lineage>
        <taxon>Eukaryota</taxon>
        <taxon>Fungi</taxon>
        <taxon>Dikarya</taxon>
        <taxon>Ascomycota</taxon>
        <taxon>Pezizomycotina</taxon>
        <taxon>Dothideomycetes</taxon>
        <taxon>Pleosporomycetidae</taxon>
        <taxon>Pleosporales</taxon>
        <taxon>Pleosporineae</taxon>
        <taxon>Phaeosphaeriaceae</taxon>
        <taxon>Setomelanomma</taxon>
    </lineage>
</organism>
<dbReference type="AlphaFoldDB" id="A0A9P4H3H4"/>
<evidence type="ECO:0000256" key="5">
    <source>
        <dbReference type="SAM" id="MobiDB-lite"/>
    </source>
</evidence>
<keyword evidence="3" id="KW-0547">Nucleotide-binding</keyword>
<dbReference type="Pfam" id="PF00501">
    <property type="entry name" value="AMP-binding"/>
    <property type="match status" value="1"/>
</dbReference>
<accession>A0A9P4H3H4</accession>
<dbReference type="InterPro" id="IPR042099">
    <property type="entry name" value="ANL_N_sf"/>
</dbReference>
<comment type="caution">
    <text evidence="8">The sequence shown here is derived from an EMBL/GenBank/DDBJ whole genome shotgun (WGS) entry which is preliminary data.</text>
</comment>
<gene>
    <name evidence="8" type="ORF">EK21DRAFT_73223</name>
</gene>
<feature type="domain" description="AMP-dependent synthetase/ligase" evidence="6">
    <location>
        <begin position="124"/>
        <end position="457"/>
    </location>
</feature>
<dbReference type="Pfam" id="PF16177">
    <property type="entry name" value="ACAS_N"/>
    <property type="match status" value="1"/>
</dbReference>
<evidence type="ECO:0000259" key="6">
    <source>
        <dbReference type="Pfam" id="PF00501"/>
    </source>
</evidence>
<dbReference type="Gene3D" id="3.30.300.30">
    <property type="match status" value="1"/>
</dbReference>
<dbReference type="OrthoDB" id="10253869at2759"/>
<dbReference type="NCBIfam" id="NF002937">
    <property type="entry name" value="PRK03584.1"/>
    <property type="match status" value="1"/>
</dbReference>
<name>A0A9P4H3H4_9PLEO</name>
<feature type="domain" description="Acetyl-coenzyme A synthetase N-terminal" evidence="7">
    <location>
        <begin position="52"/>
        <end position="109"/>
    </location>
</feature>
<dbReference type="InterPro" id="IPR045851">
    <property type="entry name" value="AMP-bd_C_sf"/>
</dbReference>
<feature type="region of interest" description="Disordered" evidence="5">
    <location>
        <begin position="1"/>
        <end position="25"/>
    </location>
</feature>
<dbReference type="InterPro" id="IPR000873">
    <property type="entry name" value="AMP-dep_synth/lig_dom"/>
</dbReference>
<dbReference type="InterPro" id="IPR032387">
    <property type="entry name" value="ACAS_N"/>
</dbReference>
<keyword evidence="9" id="KW-1185">Reference proteome</keyword>